<evidence type="ECO:0008006" key="3">
    <source>
        <dbReference type="Google" id="ProtNLM"/>
    </source>
</evidence>
<dbReference type="RefSeq" id="WP_146781084.1">
    <property type="nucleotide sequence ID" value="NZ_CP042434.1"/>
</dbReference>
<evidence type="ECO:0000313" key="1">
    <source>
        <dbReference type="EMBL" id="QEC71707.1"/>
    </source>
</evidence>
<dbReference type="EMBL" id="CP042434">
    <property type="protein sequence ID" value="QEC71707.1"/>
    <property type="molecule type" value="Genomic_DNA"/>
</dbReference>
<evidence type="ECO:0000313" key="2">
    <source>
        <dbReference type="Proteomes" id="UP000321291"/>
    </source>
</evidence>
<dbReference type="Proteomes" id="UP000321291">
    <property type="component" value="Chromosome"/>
</dbReference>
<dbReference type="AlphaFoldDB" id="A0A5B8VJE2"/>
<reference evidence="1 2" key="1">
    <citation type="journal article" date="2017" name="Int. J. Syst. Evol. Microbiol.">
        <title>Arachidicoccus ginsenosidivorans sp. nov., with ginsenoside-converting activity isolated from ginseng cultivating soil.</title>
        <authorList>
            <person name="Siddiqi M.Z."/>
            <person name="Aslam Z."/>
            <person name="Im W.T."/>
        </authorList>
    </citation>
    <scope>NUCLEOTIDE SEQUENCE [LARGE SCALE GENOMIC DNA]</scope>
    <source>
        <strain evidence="1 2">Gsoil 809</strain>
    </source>
</reference>
<keyword evidence="2" id="KW-1185">Reference proteome</keyword>
<organism evidence="1 2">
    <name type="scientific">Arachidicoccus ginsenosidivorans</name>
    <dbReference type="NCBI Taxonomy" id="496057"/>
    <lineage>
        <taxon>Bacteria</taxon>
        <taxon>Pseudomonadati</taxon>
        <taxon>Bacteroidota</taxon>
        <taxon>Chitinophagia</taxon>
        <taxon>Chitinophagales</taxon>
        <taxon>Chitinophagaceae</taxon>
        <taxon>Arachidicoccus</taxon>
    </lineage>
</organism>
<proteinExistence type="predicted"/>
<gene>
    <name evidence="1" type="ORF">FSB73_08555</name>
</gene>
<dbReference type="KEGG" id="agi:FSB73_08555"/>
<name>A0A5B8VJE2_9BACT</name>
<sequence length="122" mass="13940">MYVVRNLENLQEIPDFLKDDEIFQLAEITNMTPTIRDSYSQELIQLWNENAIRNGSVEYGIKKGREEERAKQKAIALKEKIEGIKSLLSLGSITVADIARSLYVSEAFVEKIKAEMDTKTSQ</sequence>
<accession>A0A5B8VJE2</accession>
<protein>
    <recommendedName>
        <fullName evidence="3">Rpn family recombination-promoting nuclease/putative transposase</fullName>
    </recommendedName>
</protein>